<keyword evidence="3" id="KW-0808">Transferase</keyword>
<organism evidence="10 11">
    <name type="scientific">Taxus chinensis</name>
    <name type="common">Chinese yew</name>
    <name type="synonym">Taxus wallichiana var. chinensis</name>
    <dbReference type="NCBI Taxonomy" id="29808"/>
    <lineage>
        <taxon>Eukaryota</taxon>
        <taxon>Viridiplantae</taxon>
        <taxon>Streptophyta</taxon>
        <taxon>Embryophyta</taxon>
        <taxon>Tracheophyta</taxon>
        <taxon>Spermatophyta</taxon>
        <taxon>Pinopsida</taxon>
        <taxon>Pinidae</taxon>
        <taxon>Conifers II</taxon>
        <taxon>Cupressales</taxon>
        <taxon>Taxaceae</taxon>
        <taxon>Taxus</taxon>
    </lineage>
</organism>
<feature type="compositionally biased region" description="Basic and acidic residues" evidence="8">
    <location>
        <begin position="14"/>
        <end position="24"/>
    </location>
</feature>
<name>A0AA38L7B2_TAXCH</name>
<dbReference type="InterPro" id="IPR000408">
    <property type="entry name" value="Reg_chr_condens"/>
</dbReference>
<feature type="non-terminal residue" evidence="10">
    <location>
        <position position="1"/>
    </location>
</feature>
<dbReference type="PRINTS" id="PR00633">
    <property type="entry name" value="RCCNDNSATION"/>
</dbReference>
<dbReference type="Gene3D" id="3.30.2410.10">
    <property type="entry name" value="Hect, E3 ligase catalytic domain"/>
    <property type="match status" value="1"/>
</dbReference>
<feature type="active site" description="Glycyl thioester intermediate" evidence="6">
    <location>
        <position position="1075"/>
    </location>
</feature>
<feature type="repeat" description="RCC1" evidence="7">
    <location>
        <begin position="102"/>
        <end position="156"/>
    </location>
</feature>
<dbReference type="Pfam" id="PF25390">
    <property type="entry name" value="WD40_RLD"/>
    <property type="match status" value="1"/>
</dbReference>
<reference evidence="10 11" key="1">
    <citation type="journal article" date="2021" name="Nat. Plants">
        <title>The Taxus genome provides insights into paclitaxel biosynthesis.</title>
        <authorList>
            <person name="Xiong X."/>
            <person name="Gou J."/>
            <person name="Liao Q."/>
            <person name="Li Y."/>
            <person name="Zhou Q."/>
            <person name="Bi G."/>
            <person name="Li C."/>
            <person name="Du R."/>
            <person name="Wang X."/>
            <person name="Sun T."/>
            <person name="Guo L."/>
            <person name="Liang H."/>
            <person name="Lu P."/>
            <person name="Wu Y."/>
            <person name="Zhang Z."/>
            <person name="Ro D.K."/>
            <person name="Shang Y."/>
            <person name="Huang S."/>
            <person name="Yan J."/>
        </authorList>
    </citation>
    <scope>NUCLEOTIDE SEQUENCE [LARGE SCALE GENOMIC DNA]</scope>
    <source>
        <strain evidence="10">Ta-2019</strain>
    </source>
</reference>
<dbReference type="AlphaFoldDB" id="A0AA38L7B2"/>
<evidence type="ECO:0000256" key="6">
    <source>
        <dbReference type="PROSITE-ProRule" id="PRU00104"/>
    </source>
</evidence>
<dbReference type="FunFam" id="3.30.2160.10:FF:000004">
    <property type="entry name" value="probable E3 ubiquitin-protein ligase HERC4 isoform X1"/>
    <property type="match status" value="1"/>
</dbReference>
<accession>A0AA38L7B2</accession>
<dbReference type="InterPro" id="IPR009091">
    <property type="entry name" value="RCC1/BLIP-II"/>
</dbReference>
<dbReference type="InterPro" id="IPR051709">
    <property type="entry name" value="Ub-ligase/GTPase-reg"/>
</dbReference>
<dbReference type="PANTHER" id="PTHR45622:SF60">
    <property type="entry name" value="UBIQUITIN-PROTEIN LIGASE E3A"/>
    <property type="match status" value="1"/>
</dbReference>
<dbReference type="InterPro" id="IPR035983">
    <property type="entry name" value="Hect_E3_ubiquitin_ligase"/>
</dbReference>
<keyword evidence="4" id="KW-0677">Repeat</keyword>
<feature type="domain" description="HECT" evidence="9">
    <location>
        <begin position="781"/>
        <end position="1088"/>
    </location>
</feature>
<dbReference type="PROSITE" id="PS50237">
    <property type="entry name" value="HECT"/>
    <property type="match status" value="1"/>
</dbReference>
<dbReference type="Proteomes" id="UP000824469">
    <property type="component" value="Unassembled WGS sequence"/>
</dbReference>
<evidence type="ECO:0000256" key="2">
    <source>
        <dbReference type="ARBA" id="ARBA00022490"/>
    </source>
</evidence>
<dbReference type="PROSITE" id="PS50012">
    <property type="entry name" value="RCC1_3"/>
    <property type="match status" value="7"/>
</dbReference>
<dbReference type="SMART" id="SM00119">
    <property type="entry name" value="HECTc"/>
    <property type="match status" value="1"/>
</dbReference>
<feature type="repeat" description="RCC1" evidence="7">
    <location>
        <begin position="1"/>
        <end position="49"/>
    </location>
</feature>
<dbReference type="PROSITE" id="PS00626">
    <property type="entry name" value="RCC1_2"/>
    <property type="match status" value="2"/>
</dbReference>
<feature type="repeat" description="RCC1" evidence="7">
    <location>
        <begin position="50"/>
        <end position="101"/>
    </location>
</feature>
<evidence type="ECO:0000256" key="8">
    <source>
        <dbReference type="SAM" id="MobiDB-lite"/>
    </source>
</evidence>
<protein>
    <recommendedName>
        <fullName evidence="9">HECT domain-containing protein</fullName>
    </recommendedName>
</protein>
<dbReference type="Gene3D" id="2.130.10.30">
    <property type="entry name" value="Regulator of chromosome condensation 1/beta-lactamase-inhibitor protein II"/>
    <property type="match status" value="2"/>
</dbReference>
<dbReference type="GO" id="GO:0004842">
    <property type="term" value="F:ubiquitin-protein transferase activity"/>
    <property type="evidence" value="ECO:0007669"/>
    <property type="project" value="InterPro"/>
</dbReference>
<dbReference type="InterPro" id="IPR000569">
    <property type="entry name" value="HECT_dom"/>
</dbReference>
<dbReference type="FunFam" id="3.30.2410.10:FF:000003">
    <property type="entry name" value="probable E3 ubiquitin-protein ligase HERC4 isoform X1"/>
    <property type="match status" value="1"/>
</dbReference>
<evidence type="ECO:0000256" key="1">
    <source>
        <dbReference type="ARBA" id="ARBA00004496"/>
    </source>
</evidence>
<keyword evidence="5 6" id="KW-0833">Ubl conjugation pathway</keyword>
<dbReference type="EMBL" id="JAHRHJ020000005">
    <property type="protein sequence ID" value="KAH9314061.1"/>
    <property type="molecule type" value="Genomic_DNA"/>
</dbReference>
<dbReference type="SUPFAM" id="SSF56204">
    <property type="entry name" value="Hect, E3 ligase catalytic domain"/>
    <property type="match status" value="1"/>
</dbReference>
<dbReference type="GO" id="GO:0005737">
    <property type="term" value="C:cytoplasm"/>
    <property type="evidence" value="ECO:0007669"/>
    <property type="project" value="UniProtKB-SubCell"/>
</dbReference>
<evidence type="ECO:0000313" key="11">
    <source>
        <dbReference type="Proteomes" id="UP000824469"/>
    </source>
</evidence>
<dbReference type="Pfam" id="PF00632">
    <property type="entry name" value="HECT"/>
    <property type="match status" value="1"/>
</dbReference>
<evidence type="ECO:0000313" key="10">
    <source>
        <dbReference type="EMBL" id="KAH9314061.1"/>
    </source>
</evidence>
<keyword evidence="2" id="KW-0963">Cytoplasm</keyword>
<feature type="repeat" description="RCC1" evidence="7">
    <location>
        <begin position="261"/>
        <end position="312"/>
    </location>
</feature>
<dbReference type="InterPro" id="IPR058923">
    <property type="entry name" value="RCC1-like_dom"/>
</dbReference>
<evidence type="ECO:0000259" key="9">
    <source>
        <dbReference type="PROSITE" id="PS50237"/>
    </source>
</evidence>
<proteinExistence type="predicted"/>
<feature type="repeat" description="RCC1" evidence="7">
    <location>
        <begin position="209"/>
        <end position="260"/>
    </location>
</feature>
<dbReference type="CDD" id="cd00078">
    <property type="entry name" value="HECTc"/>
    <property type="match status" value="1"/>
</dbReference>
<feature type="repeat" description="RCC1" evidence="7">
    <location>
        <begin position="157"/>
        <end position="208"/>
    </location>
</feature>
<feature type="non-terminal residue" evidence="10">
    <location>
        <position position="1088"/>
    </location>
</feature>
<comment type="subcellular location">
    <subcellularLocation>
        <location evidence="1">Cytoplasm</location>
    </subcellularLocation>
</comment>
<feature type="compositionally biased region" description="Gly residues" evidence="8">
    <location>
        <begin position="1"/>
        <end position="12"/>
    </location>
</feature>
<dbReference type="SUPFAM" id="SSF50985">
    <property type="entry name" value="RCC1/BLIP-II"/>
    <property type="match status" value="2"/>
</dbReference>
<dbReference type="OMA" id="FKSQACW"/>
<feature type="region of interest" description="Disordered" evidence="8">
    <location>
        <begin position="1"/>
        <end position="24"/>
    </location>
</feature>
<dbReference type="Gene3D" id="3.30.2160.10">
    <property type="entry name" value="Hect, E3 ligase catalytic domain"/>
    <property type="match status" value="1"/>
</dbReference>
<evidence type="ECO:0000256" key="5">
    <source>
        <dbReference type="ARBA" id="ARBA00022786"/>
    </source>
</evidence>
<comment type="caution">
    <text evidence="10">The sequence shown here is derived from an EMBL/GenBank/DDBJ whole genome shotgun (WGS) entry which is preliminary data.</text>
</comment>
<sequence length="1088" mass="121405">LALGSGDLGQLGLGDDRGRDHPTPIRSLLDKEIVHIAANDLHTAFLTGEGELYMTGNNDSGQLGARVRESQLSPVQISALDTYRISHVACGQAHTIVATDVGGLVSWGAADLGQLGHKDAIGLVDVIQPRLVKGTRELHFVRVACGAAHTLALTGSGEVYSFGQGTFGALGSGNMESYSTPVQIDELWGLGIIQIACGENHSAALSVDGQVFTWGRGKYGQLGHGSVQNESRPVQVKGLADQMIVQIICGGDHTMAINNEGTLFSWGRGQWGQTGLRTMEDVLVPMQVWDLEHVRVIQASAGARHSIAITEEGNVYGWGDGEQNQLGKIAGKVHVQPVLMPSVQREGWQLLYAVAAGEHTMAVYQLSEMGCATPMKQRCSEVISTKYTQEDDQKHAPNRNSDDGTVSSNVVDFQVTSITEPLNVNSEEHIEISEPMKLPEGSCIIDMHGNGLKPIKLPVLLKLLEGVVNSPRNMAIFGHAMEDIFSSVRFLTLSFKFQPSHWHGYEDWNNNLSKDYIELDGPGLDVLLIRDVYHRILQLYNPEILKKLCESIMHLLSGIEKHISSVPESRWSRVLLIILQSPLIGEKGLGDKVSKKLFSLFVCIPSSVKSNMVQWLRTYPKDIFGGRFVRSVQKYISNRKDVLGARGELPRDIASAVKVLSILNEANTLENLIPFTEFYNHAVSDNTSLKLWQEEFMKWANVSNEKETKQLVSLCQVPFLLSPKAKSQILQVEADIHKQRSIQRSVIQQMFLHSYAIPFLVLMVRRSDLIGDTLRQLSSLQTNDYKKPLKVIFEGEDGVDEGGVTKEFFQILVRDLFHVDYGMFTYSEDTRNFWFNPNSMESDHEFWLVGAILGLAIYNGVILDVHFPAVIYKKLMELTPCVDDLKDFQPEVARSLQHLLEFEGDVASTFCLFFQVSYDYFGELHTYDLLPNGGDIAVTTENRQRYVDLYVKYLLCDSIQSQFSAFSNAFQQVCGGPALKLFRYEELELLVCGLPHFDFHALERVAIYDGGYTKESQMIIWFWELVKEMSFEEKKSLLFFTTGNDRAPIGGLGSLRFIIGRNGDDTDRLPTAHTCFNILLMPEYSSKS</sequence>
<dbReference type="PANTHER" id="PTHR45622">
    <property type="entry name" value="UBIQUITIN-PROTEIN LIGASE E3A-RELATED"/>
    <property type="match status" value="1"/>
</dbReference>
<evidence type="ECO:0000256" key="7">
    <source>
        <dbReference type="PROSITE-ProRule" id="PRU00235"/>
    </source>
</evidence>
<keyword evidence="11" id="KW-1185">Reference proteome</keyword>
<dbReference type="Gene3D" id="3.90.1750.10">
    <property type="entry name" value="Hect, E3 ligase catalytic domains"/>
    <property type="match status" value="1"/>
</dbReference>
<gene>
    <name evidence="10" type="ORF">KI387_022688</name>
</gene>
<feature type="region of interest" description="Disordered" evidence="8">
    <location>
        <begin position="387"/>
        <end position="406"/>
    </location>
</feature>
<evidence type="ECO:0000256" key="3">
    <source>
        <dbReference type="ARBA" id="ARBA00022679"/>
    </source>
</evidence>
<feature type="repeat" description="RCC1" evidence="7">
    <location>
        <begin position="313"/>
        <end position="366"/>
    </location>
</feature>
<evidence type="ECO:0000256" key="4">
    <source>
        <dbReference type="ARBA" id="ARBA00022737"/>
    </source>
</evidence>